<dbReference type="PANTHER" id="PTHR47019">
    <property type="entry name" value="LIPID II FLIPPASE MURJ"/>
    <property type="match status" value="1"/>
</dbReference>
<evidence type="ECO:0000256" key="8">
    <source>
        <dbReference type="SAM" id="MobiDB-lite"/>
    </source>
</evidence>
<dbReference type="EMBL" id="JBHEZY010000016">
    <property type="protein sequence ID" value="MFC1435038.1"/>
    <property type="molecule type" value="Genomic_DNA"/>
</dbReference>
<evidence type="ECO:0000313" key="11">
    <source>
        <dbReference type="EMBL" id="MFC1435038.1"/>
    </source>
</evidence>
<feature type="transmembrane region" description="Helical" evidence="9">
    <location>
        <begin position="459"/>
        <end position="478"/>
    </location>
</feature>
<keyword evidence="5" id="KW-0573">Peptidoglycan synthesis</keyword>
<dbReference type="Proteomes" id="UP001592582">
    <property type="component" value="Unassembled WGS sequence"/>
</dbReference>
<dbReference type="PRINTS" id="PR01806">
    <property type="entry name" value="VIRFACTRMVIN"/>
</dbReference>
<dbReference type="InterPro" id="IPR051050">
    <property type="entry name" value="Lipid_II_flippase_MurJ/MviN"/>
</dbReference>
<comment type="subcellular location">
    <subcellularLocation>
        <location evidence="1">Cell membrane</location>
        <topology evidence="1">Multi-pass membrane protein</topology>
    </subcellularLocation>
</comment>
<evidence type="ECO:0000256" key="7">
    <source>
        <dbReference type="ARBA" id="ARBA00023136"/>
    </source>
</evidence>
<evidence type="ECO:0000256" key="4">
    <source>
        <dbReference type="ARBA" id="ARBA00022960"/>
    </source>
</evidence>
<feature type="region of interest" description="Disordered" evidence="8">
    <location>
        <begin position="121"/>
        <end position="143"/>
    </location>
</feature>
<dbReference type="PANTHER" id="PTHR47019:SF1">
    <property type="entry name" value="LIPID II FLIPPASE MURJ"/>
    <property type="match status" value="1"/>
</dbReference>
<feature type="transmembrane region" description="Helical" evidence="9">
    <location>
        <begin position="551"/>
        <end position="571"/>
    </location>
</feature>
<feature type="transmembrane region" description="Helical" evidence="9">
    <location>
        <begin position="151"/>
        <end position="178"/>
    </location>
</feature>
<accession>A0ABV6VIT7</accession>
<evidence type="ECO:0000256" key="2">
    <source>
        <dbReference type="ARBA" id="ARBA00022475"/>
    </source>
</evidence>
<keyword evidence="2" id="KW-1003">Cell membrane</keyword>
<organism evidence="10 13">
    <name type="scientific">Streptacidiphilus alkalitolerans</name>
    <dbReference type="NCBI Taxonomy" id="3342712"/>
    <lineage>
        <taxon>Bacteria</taxon>
        <taxon>Bacillati</taxon>
        <taxon>Actinomycetota</taxon>
        <taxon>Actinomycetes</taxon>
        <taxon>Kitasatosporales</taxon>
        <taxon>Streptomycetaceae</taxon>
        <taxon>Streptacidiphilus</taxon>
    </lineage>
</organism>
<gene>
    <name evidence="10" type="primary">murJ</name>
    <name evidence="11" type="ORF">ACEZDB_30790</name>
    <name evidence="10" type="ORF">ACEZDG_30795</name>
</gene>
<evidence type="ECO:0000313" key="12">
    <source>
        <dbReference type="Proteomes" id="UP001592530"/>
    </source>
</evidence>
<dbReference type="InterPro" id="IPR004268">
    <property type="entry name" value="MurJ"/>
</dbReference>
<comment type="caution">
    <text evidence="10">The sequence shown here is derived from an EMBL/GenBank/DDBJ whole genome shotgun (WGS) entry which is preliminary data.</text>
</comment>
<proteinExistence type="predicted"/>
<dbReference type="Proteomes" id="UP001592530">
    <property type="component" value="Unassembled WGS sequence"/>
</dbReference>
<feature type="transmembrane region" description="Helical" evidence="9">
    <location>
        <begin position="18"/>
        <end position="39"/>
    </location>
</feature>
<evidence type="ECO:0000256" key="3">
    <source>
        <dbReference type="ARBA" id="ARBA00022692"/>
    </source>
</evidence>
<dbReference type="EMBL" id="JBHEZX010000018">
    <property type="protein sequence ID" value="MFC1413659.1"/>
    <property type="molecule type" value="Genomic_DNA"/>
</dbReference>
<feature type="transmembrane region" description="Helical" evidence="9">
    <location>
        <begin position="335"/>
        <end position="354"/>
    </location>
</feature>
<evidence type="ECO:0000313" key="10">
    <source>
        <dbReference type="EMBL" id="MFC1413659.1"/>
    </source>
</evidence>
<feature type="transmembrane region" description="Helical" evidence="9">
    <location>
        <begin position="248"/>
        <end position="267"/>
    </location>
</feature>
<evidence type="ECO:0000256" key="5">
    <source>
        <dbReference type="ARBA" id="ARBA00022984"/>
    </source>
</evidence>
<keyword evidence="4" id="KW-0133">Cell shape</keyword>
<dbReference type="Pfam" id="PF03023">
    <property type="entry name" value="MurJ"/>
    <property type="match status" value="1"/>
</dbReference>
<feature type="transmembrane region" description="Helical" evidence="9">
    <location>
        <begin position="526"/>
        <end position="545"/>
    </location>
</feature>
<keyword evidence="7 9" id="KW-0472">Membrane</keyword>
<name>A0ABV6VIT7_9ACTN</name>
<sequence>MTITASRPAAAHRRKRSVLARAFGITALLSAGGSLLGLLRDLLLARYFGADQGTDAFLVSWTVPETAASVLIEDAMAFLMVPAFSLAIAAGTGAATDAGAVPGAAAKPVVAAQRGTVSAVSPGSSGTTVTTVRTGSTGSTGRGRANPVADLVAATLPPLAGLLALISAATLIGAPLLVDLLAPGLADPGLAVVCTRLTALTILPFGLTGYLSAGLRAHQRFTGPGAIYIAYNTGILAVMMLLHGSLGVRAAAGGVAFGSVLMTAVLLPPFSRHCAGLRPRRRTARGAAALAVSPWALLPIALFTLMRQSQVFVERYLASSLAPGTISHLNYAEKVAQMAMTLGVMVCTVTFPVVARALAEGDLDAARERVEKDLALVGAVVLAGTAVLLACAPQVVALLFQRGAFTARDTAATASVMRVYSLGLLGQAMVGTLVRPFFSTRPAVAFGGGTARTRDRSDWFPLAAMGLGLLVTGVLGVVTAPRYGALGLAAANAAGITLTAALLLVGIRARGVALRLRPVLLGQARLLVAASVATVAAYGAAALVGPLPLPAVLLGGLTGVVVFVLTAAAVGEPAVTAPLARLVARSRTRGRQDQGEGRHGR</sequence>
<evidence type="ECO:0000256" key="6">
    <source>
        <dbReference type="ARBA" id="ARBA00022989"/>
    </source>
</evidence>
<evidence type="ECO:0000313" key="13">
    <source>
        <dbReference type="Proteomes" id="UP001592582"/>
    </source>
</evidence>
<feature type="transmembrane region" description="Helical" evidence="9">
    <location>
        <begin position="484"/>
        <end position="505"/>
    </location>
</feature>
<protein>
    <submittedName>
        <fullName evidence="10">Murein biosynthesis integral membrane protein MurJ</fullName>
    </submittedName>
</protein>
<feature type="transmembrane region" description="Helical" evidence="9">
    <location>
        <begin position="420"/>
        <end position="438"/>
    </location>
</feature>
<keyword evidence="6 9" id="KW-1133">Transmembrane helix</keyword>
<evidence type="ECO:0000256" key="1">
    <source>
        <dbReference type="ARBA" id="ARBA00004651"/>
    </source>
</evidence>
<reference evidence="12 13" key="1">
    <citation type="submission" date="2024-09" db="EMBL/GenBank/DDBJ databases">
        <authorList>
            <person name="Lee S.D."/>
        </authorList>
    </citation>
    <scope>NUCLEOTIDE SEQUENCE [LARGE SCALE GENOMIC DNA]</scope>
    <source>
        <strain evidence="10 13">N1-1</strain>
        <strain evidence="11 12">N1-3</strain>
    </source>
</reference>
<keyword evidence="3 9" id="KW-0812">Transmembrane</keyword>
<feature type="transmembrane region" description="Helical" evidence="9">
    <location>
        <begin position="287"/>
        <end position="306"/>
    </location>
</feature>
<feature type="transmembrane region" description="Helical" evidence="9">
    <location>
        <begin position="190"/>
        <end position="213"/>
    </location>
</feature>
<dbReference type="RefSeq" id="WP_380515904.1">
    <property type="nucleotide sequence ID" value="NZ_JBHEZX010000018.1"/>
</dbReference>
<keyword evidence="13" id="KW-1185">Reference proteome</keyword>
<evidence type="ECO:0000256" key="9">
    <source>
        <dbReference type="SAM" id="Phobius"/>
    </source>
</evidence>
<feature type="transmembrane region" description="Helical" evidence="9">
    <location>
        <begin position="225"/>
        <end position="242"/>
    </location>
</feature>
<feature type="transmembrane region" description="Helical" evidence="9">
    <location>
        <begin position="374"/>
        <end position="400"/>
    </location>
</feature>